<protein>
    <submittedName>
        <fullName evidence="1">Receptor-like protein EIX2</fullName>
    </submittedName>
</protein>
<reference evidence="1" key="1">
    <citation type="submission" date="2020-09" db="EMBL/GenBank/DDBJ databases">
        <title>Genome-Enabled Discovery of Anthraquinone Biosynthesis in Senna tora.</title>
        <authorList>
            <person name="Kang S.-H."/>
            <person name="Pandey R.P."/>
            <person name="Lee C.-M."/>
            <person name="Sim J.-S."/>
            <person name="Jeong J.-T."/>
            <person name="Choi B.-S."/>
            <person name="Jung M."/>
            <person name="Ginzburg D."/>
            <person name="Zhao K."/>
            <person name="Won S.Y."/>
            <person name="Oh T.-J."/>
            <person name="Yu Y."/>
            <person name="Kim N.-H."/>
            <person name="Lee O.R."/>
            <person name="Lee T.-H."/>
            <person name="Bashyal P."/>
            <person name="Kim T.-S."/>
            <person name="Lee W.-H."/>
            <person name="Kawkins C."/>
            <person name="Kim C.-K."/>
            <person name="Kim J.S."/>
            <person name="Ahn B.O."/>
            <person name="Rhee S.Y."/>
            <person name="Sohng J.K."/>
        </authorList>
    </citation>
    <scope>NUCLEOTIDE SEQUENCE</scope>
    <source>
        <tissue evidence="1">Leaf</tissue>
    </source>
</reference>
<dbReference type="EMBL" id="JAAIUW010000008">
    <property type="protein sequence ID" value="KAF7821732.1"/>
    <property type="molecule type" value="Genomic_DNA"/>
</dbReference>
<accession>A0A834TI95</accession>
<name>A0A834TI95_9FABA</name>
<evidence type="ECO:0000313" key="1">
    <source>
        <dbReference type="EMBL" id="KAF7821732.1"/>
    </source>
</evidence>
<sequence length="35" mass="4108">MGVGFVVGFCIRAWRYRFFRWFDGVVDGVYVSMAL</sequence>
<comment type="caution">
    <text evidence="1">The sequence shown here is derived from an EMBL/GenBank/DDBJ whole genome shotgun (WGS) entry which is preliminary data.</text>
</comment>
<organism evidence="1 2">
    <name type="scientific">Senna tora</name>
    <dbReference type="NCBI Taxonomy" id="362788"/>
    <lineage>
        <taxon>Eukaryota</taxon>
        <taxon>Viridiplantae</taxon>
        <taxon>Streptophyta</taxon>
        <taxon>Embryophyta</taxon>
        <taxon>Tracheophyta</taxon>
        <taxon>Spermatophyta</taxon>
        <taxon>Magnoliopsida</taxon>
        <taxon>eudicotyledons</taxon>
        <taxon>Gunneridae</taxon>
        <taxon>Pentapetalae</taxon>
        <taxon>rosids</taxon>
        <taxon>fabids</taxon>
        <taxon>Fabales</taxon>
        <taxon>Fabaceae</taxon>
        <taxon>Caesalpinioideae</taxon>
        <taxon>Cassia clade</taxon>
        <taxon>Senna</taxon>
    </lineage>
</organism>
<keyword evidence="2" id="KW-1185">Reference proteome</keyword>
<gene>
    <name evidence="1" type="ORF">G2W53_027187</name>
</gene>
<evidence type="ECO:0000313" key="2">
    <source>
        <dbReference type="Proteomes" id="UP000634136"/>
    </source>
</evidence>
<dbReference type="Proteomes" id="UP000634136">
    <property type="component" value="Unassembled WGS sequence"/>
</dbReference>
<keyword evidence="1" id="KW-0675">Receptor</keyword>
<proteinExistence type="predicted"/>
<dbReference type="AlphaFoldDB" id="A0A834TI95"/>